<sequence>MLESPGAYHGVSPRHLVPPSPRPPQKNPNVDTNPHPVESGQTGSDSDETIIGTDASDSIDGFGGNDWLNGKAGRDNLVGGIGNDTIYGESERDWILACRREAPRSTCTQVSVGMRGA</sequence>
<dbReference type="Pfam" id="PF00353">
    <property type="entry name" value="HemolysinCabind"/>
    <property type="match status" value="1"/>
</dbReference>
<dbReference type="SUPFAM" id="SSF51120">
    <property type="entry name" value="beta-Roll"/>
    <property type="match status" value="1"/>
</dbReference>
<keyword evidence="3" id="KW-1185">Reference proteome</keyword>
<dbReference type="Gene3D" id="2.150.10.10">
    <property type="entry name" value="Serralysin-like metalloprotease, C-terminal"/>
    <property type="match status" value="1"/>
</dbReference>
<feature type="region of interest" description="Disordered" evidence="1">
    <location>
        <begin position="1"/>
        <end position="58"/>
    </location>
</feature>
<evidence type="ECO:0000256" key="1">
    <source>
        <dbReference type="SAM" id="MobiDB-lite"/>
    </source>
</evidence>
<dbReference type="InterPro" id="IPR011049">
    <property type="entry name" value="Serralysin-like_metalloprot_C"/>
</dbReference>
<name>A0AAV3WQD7_9CYAN</name>
<evidence type="ECO:0000313" key="3">
    <source>
        <dbReference type="Proteomes" id="UP001050975"/>
    </source>
</evidence>
<evidence type="ECO:0008006" key="4">
    <source>
        <dbReference type="Google" id="ProtNLM"/>
    </source>
</evidence>
<reference evidence="2" key="1">
    <citation type="submission" date="2019-10" db="EMBL/GenBank/DDBJ databases">
        <title>Draft genome sequece of Microseira wollei NIES-4236.</title>
        <authorList>
            <person name="Yamaguchi H."/>
            <person name="Suzuki S."/>
            <person name="Kawachi M."/>
        </authorList>
    </citation>
    <scope>NUCLEOTIDE SEQUENCE</scope>
    <source>
        <strain evidence="2">NIES-4236</strain>
    </source>
</reference>
<dbReference type="PROSITE" id="PS00330">
    <property type="entry name" value="HEMOLYSIN_CALCIUM"/>
    <property type="match status" value="1"/>
</dbReference>
<evidence type="ECO:0000313" key="2">
    <source>
        <dbReference type="EMBL" id="GET44409.1"/>
    </source>
</evidence>
<dbReference type="AlphaFoldDB" id="A0AAV3WQD7"/>
<protein>
    <recommendedName>
        <fullName evidence="4">Hemolysin-type calcium-binding region</fullName>
    </recommendedName>
</protein>
<dbReference type="Proteomes" id="UP001050975">
    <property type="component" value="Unassembled WGS sequence"/>
</dbReference>
<accession>A0AAV3WQD7</accession>
<organism evidence="2 3">
    <name type="scientific">Microseira wollei NIES-4236</name>
    <dbReference type="NCBI Taxonomy" id="2530354"/>
    <lineage>
        <taxon>Bacteria</taxon>
        <taxon>Bacillati</taxon>
        <taxon>Cyanobacteriota</taxon>
        <taxon>Cyanophyceae</taxon>
        <taxon>Oscillatoriophycideae</taxon>
        <taxon>Aerosakkonematales</taxon>
        <taxon>Aerosakkonemataceae</taxon>
        <taxon>Microseira</taxon>
    </lineage>
</organism>
<proteinExistence type="predicted"/>
<comment type="caution">
    <text evidence="2">The sequence shown here is derived from an EMBL/GenBank/DDBJ whole genome shotgun (WGS) entry which is preliminary data.</text>
</comment>
<dbReference type="InterPro" id="IPR018511">
    <property type="entry name" value="Hemolysin-typ_Ca-bd_CS"/>
</dbReference>
<gene>
    <name evidence="2" type="ORF">MiSe_92360</name>
</gene>
<dbReference type="InterPro" id="IPR001343">
    <property type="entry name" value="Hemolysn_Ca-bd"/>
</dbReference>
<dbReference type="GO" id="GO:0005509">
    <property type="term" value="F:calcium ion binding"/>
    <property type="evidence" value="ECO:0007669"/>
    <property type="project" value="InterPro"/>
</dbReference>
<dbReference type="EMBL" id="BLAY01000347">
    <property type="protein sequence ID" value="GET44409.1"/>
    <property type="molecule type" value="Genomic_DNA"/>
</dbReference>
<feature type="compositionally biased region" description="Pro residues" evidence="1">
    <location>
        <begin position="16"/>
        <end position="26"/>
    </location>
</feature>
<dbReference type="RefSeq" id="WP_226594341.1">
    <property type="nucleotide sequence ID" value="NZ_BLAY01000347.1"/>
</dbReference>